<organism evidence="1 2">
    <name type="scientific">Sphingomonas horti</name>
    <dbReference type="NCBI Taxonomy" id="2682842"/>
    <lineage>
        <taxon>Bacteria</taxon>
        <taxon>Pseudomonadati</taxon>
        <taxon>Pseudomonadota</taxon>
        <taxon>Alphaproteobacteria</taxon>
        <taxon>Sphingomonadales</taxon>
        <taxon>Sphingomonadaceae</taxon>
        <taxon>Sphingomonas</taxon>
    </lineage>
</organism>
<keyword evidence="2" id="KW-1185">Reference proteome</keyword>
<name>A0A6I4IX18_9SPHN</name>
<dbReference type="EMBL" id="WQMS01000001">
    <property type="protein sequence ID" value="MVO76722.1"/>
    <property type="molecule type" value="Genomic_DNA"/>
</dbReference>
<evidence type="ECO:0000313" key="1">
    <source>
        <dbReference type="EMBL" id="MVO76722.1"/>
    </source>
</evidence>
<sequence>MSFARFVLEKLPQLAERLGRNDVTDWLAAQDSVEVDGQWMWISGGDRLLDEAEMKLDWARARGLVDEAAIRRLQGEYRSDDSDTVAIDVD</sequence>
<proteinExistence type="predicted"/>
<gene>
    <name evidence="1" type="ORF">GON01_02040</name>
</gene>
<comment type="caution">
    <text evidence="1">The sequence shown here is derived from an EMBL/GenBank/DDBJ whole genome shotgun (WGS) entry which is preliminary data.</text>
</comment>
<dbReference type="AlphaFoldDB" id="A0A6I4IX18"/>
<reference evidence="1 2" key="1">
    <citation type="submission" date="2019-12" db="EMBL/GenBank/DDBJ databases">
        <authorList>
            <person name="Huq M.A."/>
        </authorList>
    </citation>
    <scope>NUCLEOTIDE SEQUENCE [LARGE SCALE GENOMIC DNA]</scope>
    <source>
        <strain evidence="1 2">MAH-20</strain>
    </source>
</reference>
<evidence type="ECO:0000313" key="2">
    <source>
        <dbReference type="Proteomes" id="UP000441389"/>
    </source>
</evidence>
<dbReference type="RefSeq" id="WP_157025490.1">
    <property type="nucleotide sequence ID" value="NZ_WQMS01000001.1"/>
</dbReference>
<protein>
    <submittedName>
        <fullName evidence="1">Uncharacterized protein</fullName>
    </submittedName>
</protein>
<accession>A0A6I4IX18</accession>
<dbReference type="Proteomes" id="UP000441389">
    <property type="component" value="Unassembled WGS sequence"/>
</dbReference>